<accession>C9N215</accession>
<name>C9N215_9FUSO</name>
<dbReference type="EMBL" id="ACVB02000036">
    <property type="protein sequence ID" value="EEX73100.1"/>
    <property type="molecule type" value="Genomic_DNA"/>
</dbReference>
<reference evidence="1 2" key="1">
    <citation type="submission" date="2009-09" db="EMBL/GenBank/DDBJ databases">
        <authorList>
            <person name="Weinstock G."/>
            <person name="Sodergren E."/>
            <person name="Clifton S."/>
            <person name="Fulton L."/>
            <person name="Fulton B."/>
            <person name="Courtney L."/>
            <person name="Fronick C."/>
            <person name="Harrison M."/>
            <person name="Strong C."/>
            <person name="Farmer C."/>
            <person name="Delahaunty K."/>
            <person name="Markovic C."/>
            <person name="Hall O."/>
            <person name="Minx P."/>
            <person name="Tomlinson C."/>
            <person name="Mitreva M."/>
            <person name="Nelson J."/>
            <person name="Hou S."/>
            <person name="Wollam A."/>
            <person name="Pepin K.H."/>
            <person name="Johnson M."/>
            <person name="Bhonagiri V."/>
            <person name="Nash W.E."/>
            <person name="Warren W."/>
            <person name="Chinwalla A."/>
            <person name="Mardis E.R."/>
            <person name="Wilson R.K."/>
        </authorList>
    </citation>
    <scope>NUCLEOTIDE SEQUENCE [LARGE SCALE GENOMIC DNA]</scope>
    <source>
        <strain evidence="1 2">F0254</strain>
    </source>
</reference>
<gene>
    <name evidence="1" type="ORF">GCWU000323_02892</name>
</gene>
<dbReference type="HOGENOM" id="CLU_2973984_0_0_0"/>
<sequence>MQIVSFGTAQFLHRPVAMQEGEALCKAPPFIKNEWLACHFFQKLLPSSQTPRAFQAKK</sequence>
<proteinExistence type="predicted"/>
<evidence type="ECO:0000313" key="2">
    <source>
        <dbReference type="Proteomes" id="UP000006233"/>
    </source>
</evidence>
<dbReference type="Proteomes" id="UP000006233">
    <property type="component" value="Unassembled WGS sequence"/>
</dbReference>
<dbReference type="AlphaFoldDB" id="C9N215"/>
<comment type="caution">
    <text evidence="1">The sequence shown here is derived from an EMBL/GenBank/DDBJ whole genome shotgun (WGS) entry which is preliminary data.</text>
</comment>
<evidence type="ECO:0000313" key="1">
    <source>
        <dbReference type="EMBL" id="EEX73100.1"/>
    </source>
</evidence>
<protein>
    <submittedName>
        <fullName evidence="1">Uncharacterized protein</fullName>
    </submittedName>
</protein>
<organism evidence="1 2">
    <name type="scientific">Leptotrichia hofstadii F0254</name>
    <dbReference type="NCBI Taxonomy" id="634994"/>
    <lineage>
        <taxon>Bacteria</taxon>
        <taxon>Fusobacteriati</taxon>
        <taxon>Fusobacteriota</taxon>
        <taxon>Fusobacteriia</taxon>
        <taxon>Fusobacteriales</taxon>
        <taxon>Leptotrichiaceae</taxon>
        <taxon>Leptotrichia</taxon>
    </lineage>
</organism>